<keyword evidence="2" id="KW-1185">Reference proteome</keyword>
<dbReference type="EMBL" id="CP011308">
    <property type="protein sequence ID" value="AKF24708.1"/>
    <property type="molecule type" value="Genomic_DNA"/>
</dbReference>
<evidence type="ECO:0000313" key="2">
    <source>
        <dbReference type="Proteomes" id="UP000034444"/>
    </source>
</evidence>
<dbReference type="RefSeq" id="WP_046550799.1">
    <property type="nucleotide sequence ID" value="NZ_CP011308.1"/>
</dbReference>
<dbReference type="KEGG" id="slh:YH65_04390"/>
<reference evidence="2" key="2">
    <citation type="journal article" date="2017" name="Stand. Genomic Sci.">
        <title>Complete genome sequence of the sulfur-oxidizing chemolithoautotrophic Sulfurovum lithotrophicum 42BKTT.</title>
        <authorList>
            <person name="Jeon W."/>
            <person name="Priscilla L."/>
            <person name="Park G."/>
            <person name="Lee H."/>
            <person name="Lee N."/>
            <person name="Lee D."/>
            <person name="Kwon H."/>
            <person name="Ahn I."/>
            <person name="Lee C."/>
            <person name="Lee H."/>
            <person name="Ahn J."/>
        </authorList>
    </citation>
    <scope>NUCLEOTIDE SEQUENCE [LARGE SCALE GENOMIC DNA]</scope>
    <source>
        <strain evidence="2">ATCC BAA-797 / 42BKT</strain>
    </source>
</reference>
<dbReference type="OrthoDB" id="9804086at2"/>
<reference evidence="1 2" key="1">
    <citation type="submission" date="2015-04" db="EMBL/GenBank/DDBJ databases">
        <title>Complete genome sequence of Sulfurovum lithotrophicum ATCC BAA-797T.</title>
        <authorList>
            <person name="Ahn J."/>
            <person name="Park G."/>
            <person name="Jeon W."/>
            <person name="Jang Y."/>
            <person name="Jang M."/>
            <person name="Lee H."/>
            <person name="Lee H."/>
        </authorList>
    </citation>
    <scope>NUCLEOTIDE SEQUENCE [LARGE SCALE GENOMIC DNA]</scope>
    <source>
        <strain evidence="2">ATCC BAA-797 / 42BKT</strain>
    </source>
</reference>
<evidence type="ECO:0000313" key="1">
    <source>
        <dbReference type="EMBL" id="AKF24708.1"/>
    </source>
</evidence>
<organism evidence="1 2">
    <name type="scientific">Sulfurovum lithotrophicum</name>
    <dbReference type="NCBI Taxonomy" id="206403"/>
    <lineage>
        <taxon>Bacteria</taxon>
        <taxon>Pseudomonadati</taxon>
        <taxon>Campylobacterota</taxon>
        <taxon>Epsilonproteobacteria</taxon>
        <taxon>Campylobacterales</taxon>
        <taxon>Sulfurovaceae</taxon>
        <taxon>Sulfurovum</taxon>
    </lineage>
</organism>
<sequence length="74" mass="8859">MAYTEADTRAKLIDPQIKSSNWLESNIVREYYFTDGRKFIGMDRTELREAFEGAVNIRERYFGLQREIYRLGMK</sequence>
<dbReference type="AlphaFoldDB" id="A0A7U4M0Q8"/>
<proteinExistence type="predicted"/>
<gene>
    <name evidence="1" type="ORF">YH65_04390</name>
</gene>
<name>A0A7U4M0Q8_9BACT</name>
<protein>
    <submittedName>
        <fullName evidence="1">Uncharacterized protein</fullName>
    </submittedName>
</protein>
<accession>A0A7U4M0Q8</accession>
<dbReference type="Gene3D" id="3.90.1570.30">
    <property type="match status" value="1"/>
</dbReference>
<dbReference type="Proteomes" id="UP000034444">
    <property type="component" value="Chromosome"/>
</dbReference>